<keyword evidence="8" id="KW-1185">Reference proteome</keyword>
<name>A0A7X1FY47_9SPHN</name>
<protein>
    <recommendedName>
        <fullName evidence="5">Ubiquinone biosynthesis O-methyltransferase</fullName>
    </recommendedName>
    <alternativeName>
        <fullName evidence="5">2-polyprenyl-6-hydroxyphenol methylase</fullName>
        <ecNumber evidence="5">2.1.1.222</ecNumber>
    </alternativeName>
    <alternativeName>
        <fullName evidence="5">3-demethylubiquinone 3-O-methyltransferase</fullName>
        <ecNumber evidence="5">2.1.1.64</ecNumber>
    </alternativeName>
</protein>
<comment type="caution">
    <text evidence="7">The sequence shown here is derived from an EMBL/GenBank/DDBJ whole genome shotgun (WGS) entry which is preliminary data.</text>
</comment>
<keyword evidence="2 5" id="KW-0808">Transferase</keyword>
<dbReference type="HAMAP" id="MF_00472">
    <property type="entry name" value="UbiG"/>
    <property type="match status" value="1"/>
</dbReference>
<evidence type="ECO:0000256" key="6">
    <source>
        <dbReference type="SAM" id="MobiDB-lite"/>
    </source>
</evidence>
<dbReference type="SUPFAM" id="SSF53335">
    <property type="entry name" value="S-adenosyl-L-methionine-dependent methyltransferases"/>
    <property type="match status" value="1"/>
</dbReference>
<dbReference type="GO" id="GO:0010420">
    <property type="term" value="F:polyprenyldihydroxybenzoate methyltransferase activity"/>
    <property type="evidence" value="ECO:0007669"/>
    <property type="project" value="InterPro"/>
</dbReference>
<evidence type="ECO:0000256" key="3">
    <source>
        <dbReference type="ARBA" id="ARBA00022688"/>
    </source>
</evidence>
<dbReference type="GO" id="GO:0102208">
    <property type="term" value="F:2-polyprenyl-6-hydroxyphenol methylase activity"/>
    <property type="evidence" value="ECO:0007669"/>
    <property type="project" value="UniProtKB-EC"/>
</dbReference>
<evidence type="ECO:0000313" key="7">
    <source>
        <dbReference type="EMBL" id="MBC2669155.1"/>
    </source>
</evidence>
<dbReference type="NCBIfam" id="TIGR01983">
    <property type="entry name" value="UbiG"/>
    <property type="match status" value="1"/>
</dbReference>
<feature type="binding site" evidence="5">
    <location>
        <position position="83"/>
    </location>
    <ligand>
        <name>S-adenosyl-L-methionine</name>
        <dbReference type="ChEBI" id="CHEBI:59789"/>
    </ligand>
</feature>
<dbReference type="GO" id="GO:0061542">
    <property type="term" value="F:3-demethylubiquinol 3-O-methyltransferase activity"/>
    <property type="evidence" value="ECO:0007669"/>
    <property type="project" value="UniProtKB-UniRule"/>
</dbReference>
<accession>A0A7X1FY47</accession>
<dbReference type="Pfam" id="PF13489">
    <property type="entry name" value="Methyltransf_23"/>
    <property type="match status" value="1"/>
</dbReference>
<dbReference type="UniPathway" id="UPA00232"/>
<dbReference type="RefSeq" id="WP_185679037.1">
    <property type="nucleotide sequence ID" value="NZ_JACLAX010000006.1"/>
</dbReference>
<dbReference type="EC" id="2.1.1.64" evidence="5"/>
<dbReference type="PANTHER" id="PTHR43464:SF19">
    <property type="entry name" value="UBIQUINONE BIOSYNTHESIS O-METHYLTRANSFERASE, MITOCHONDRIAL"/>
    <property type="match status" value="1"/>
</dbReference>
<dbReference type="Proteomes" id="UP000551327">
    <property type="component" value="Unassembled WGS sequence"/>
</dbReference>
<organism evidence="7 8">
    <name type="scientific">Novosphingobium piscinae</name>
    <dbReference type="NCBI Taxonomy" id="1507448"/>
    <lineage>
        <taxon>Bacteria</taxon>
        <taxon>Pseudomonadati</taxon>
        <taxon>Pseudomonadota</taxon>
        <taxon>Alphaproteobacteria</taxon>
        <taxon>Sphingomonadales</taxon>
        <taxon>Sphingomonadaceae</taxon>
        <taxon>Novosphingobium</taxon>
    </lineage>
</organism>
<dbReference type="PANTHER" id="PTHR43464">
    <property type="entry name" value="METHYLTRANSFERASE"/>
    <property type="match status" value="1"/>
</dbReference>
<evidence type="ECO:0000256" key="1">
    <source>
        <dbReference type="ARBA" id="ARBA00022603"/>
    </source>
</evidence>
<proteinExistence type="inferred from homology"/>
<dbReference type="InterPro" id="IPR029063">
    <property type="entry name" value="SAM-dependent_MTases_sf"/>
</dbReference>
<comment type="function">
    <text evidence="5">O-methyltransferase that catalyzes the 2 O-methylation steps in the ubiquinone biosynthetic pathway.</text>
</comment>
<sequence>MAIATPMTPPPPAAGPGATIRPEEAAHFGRLAAEWWDPKGSSAMLHQLNPVRLAFVRAAIDGHWQADSRSLRPLAGKRALDVGCGAGLLAEPLARLGAETTGVDAAAENIAAARAHAAGAGLTIDYHAGDIATLDLGQFDLVTSMEVIEHVADKPAFIAALAARLAPGGLMILSTPNRTLRARLVLVEAAERFGRIPRGTHHWDDFITPDELHDLLAGAGLAMGEPRGIAWSPLQGLHLSDDLALNYIVTVSKQETE</sequence>
<keyword evidence="4 5" id="KW-0949">S-adenosyl-L-methionine</keyword>
<dbReference type="CDD" id="cd02440">
    <property type="entry name" value="AdoMet_MTases"/>
    <property type="match status" value="1"/>
</dbReference>
<comment type="catalytic activity">
    <reaction evidence="5">
        <text>a 3-demethylubiquinol + S-adenosyl-L-methionine = a ubiquinol + S-adenosyl-L-homocysteine + H(+)</text>
        <dbReference type="Rhea" id="RHEA:44380"/>
        <dbReference type="Rhea" id="RHEA-COMP:9566"/>
        <dbReference type="Rhea" id="RHEA-COMP:10914"/>
        <dbReference type="ChEBI" id="CHEBI:15378"/>
        <dbReference type="ChEBI" id="CHEBI:17976"/>
        <dbReference type="ChEBI" id="CHEBI:57856"/>
        <dbReference type="ChEBI" id="CHEBI:59789"/>
        <dbReference type="ChEBI" id="CHEBI:84422"/>
        <dbReference type="EC" id="2.1.1.64"/>
    </reaction>
</comment>
<dbReference type="EC" id="2.1.1.222" evidence="5"/>
<keyword evidence="3 5" id="KW-0831">Ubiquinone biosynthesis</keyword>
<feature type="region of interest" description="Disordered" evidence="6">
    <location>
        <begin position="1"/>
        <end position="20"/>
    </location>
</feature>
<dbReference type="Gene3D" id="3.40.50.150">
    <property type="entry name" value="Vaccinia Virus protein VP39"/>
    <property type="match status" value="1"/>
</dbReference>
<dbReference type="EMBL" id="JACLAX010000006">
    <property type="protein sequence ID" value="MBC2669155.1"/>
    <property type="molecule type" value="Genomic_DNA"/>
</dbReference>
<dbReference type="GO" id="GO:0032259">
    <property type="term" value="P:methylation"/>
    <property type="evidence" value="ECO:0007669"/>
    <property type="project" value="UniProtKB-KW"/>
</dbReference>
<comment type="similarity">
    <text evidence="5">Belongs to the methyltransferase superfamily. UbiG/COQ3 family.</text>
</comment>
<keyword evidence="1 5" id="KW-0489">Methyltransferase</keyword>
<feature type="binding site" evidence="5">
    <location>
        <position position="52"/>
    </location>
    <ligand>
        <name>S-adenosyl-L-methionine</name>
        <dbReference type="ChEBI" id="CHEBI:59789"/>
    </ligand>
</feature>
<gene>
    <name evidence="5 7" type="primary">ubiG</name>
    <name evidence="7" type="ORF">H7F53_08365</name>
</gene>
<feature type="binding site" evidence="5">
    <location>
        <position position="145"/>
    </location>
    <ligand>
        <name>S-adenosyl-L-methionine</name>
        <dbReference type="ChEBI" id="CHEBI:59789"/>
    </ligand>
</feature>
<dbReference type="AlphaFoldDB" id="A0A7X1FY47"/>
<feature type="binding site" evidence="5">
    <location>
        <position position="104"/>
    </location>
    <ligand>
        <name>S-adenosyl-L-methionine</name>
        <dbReference type="ChEBI" id="CHEBI:59789"/>
    </ligand>
</feature>
<dbReference type="InterPro" id="IPR010233">
    <property type="entry name" value="UbiG_MeTrfase"/>
</dbReference>
<reference evidence="7 8" key="1">
    <citation type="submission" date="2020-08" db="EMBL/GenBank/DDBJ databases">
        <title>The genome sequence of type strain Novosphingobium piscinae KCTC 42194.</title>
        <authorList>
            <person name="Liu Y."/>
        </authorList>
    </citation>
    <scope>NUCLEOTIDE SEQUENCE [LARGE SCALE GENOMIC DNA]</scope>
    <source>
        <strain evidence="7 8">KCTC 42194</strain>
    </source>
</reference>
<evidence type="ECO:0000256" key="4">
    <source>
        <dbReference type="ARBA" id="ARBA00022691"/>
    </source>
</evidence>
<comment type="catalytic activity">
    <reaction evidence="5">
        <text>a 3-(all-trans-polyprenyl)benzene-1,2-diol + S-adenosyl-L-methionine = a 2-methoxy-6-(all-trans-polyprenyl)phenol + S-adenosyl-L-homocysteine + H(+)</text>
        <dbReference type="Rhea" id="RHEA:31411"/>
        <dbReference type="Rhea" id="RHEA-COMP:9550"/>
        <dbReference type="Rhea" id="RHEA-COMP:9551"/>
        <dbReference type="ChEBI" id="CHEBI:15378"/>
        <dbReference type="ChEBI" id="CHEBI:57856"/>
        <dbReference type="ChEBI" id="CHEBI:59789"/>
        <dbReference type="ChEBI" id="CHEBI:62729"/>
        <dbReference type="ChEBI" id="CHEBI:62731"/>
        <dbReference type="EC" id="2.1.1.222"/>
    </reaction>
</comment>
<comment type="pathway">
    <text evidence="5">Cofactor biosynthesis; ubiquinone biosynthesis.</text>
</comment>
<evidence type="ECO:0000313" key="8">
    <source>
        <dbReference type="Proteomes" id="UP000551327"/>
    </source>
</evidence>
<evidence type="ECO:0000256" key="5">
    <source>
        <dbReference type="HAMAP-Rule" id="MF_00472"/>
    </source>
</evidence>
<evidence type="ECO:0000256" key="2">
    <source>
        <dbReference type="ARBA" id="ARBA00022679"/>
    </source>
</evidence>